<dbReference type="InterPro" id="IPR038717">
    <property type="entry name" value="Tc1-like_DDE_dom"/>
</dbReference>
<dbReference type="OrthoDB" id="2266637at2759"/>
<dbReference type="AlphaFoldDB" id="A0A166KGC7"/>
<feature type="non-terminal residue" evidence="2">
    <location>
        <position position="136"/>
    </location>
</feature>
<dbReference type="Gene3D" id="3.30.420.10">
    <property type="entry name" value="Ribonuclease H-like superfamily/Ribonuclease H"/>
    <property type="match status" value="1"/>
</dbReference>
<evidence type="ECO:0000259" key="1">
    <source>
        <dbReference type="Pfam" id="PF13358"/>
    </source>
</evidence>
<dbReference type="InterPro" id="IPR036397">
    <property type="entry name" value="RNaseH_sf"/>
</dbReference>
<dbReference type="PANTHER" id="PTHR46564:SF1">
    <property type="entry name" value="TRANSPOSASE"/>
    <property type="match status" value="1"/>
</dbReference>
<dbReference type="STRING" id="436010.A0A166KGC7"/>
<protein>
    <recommendedName>
        <fullName evidence="1">Tc1-like transposase DDE domain-containing protein</fullName>
    </recommendedName>
</protein>
<dbReference type="Proteomes" id="UP000076532">
    <property type="component" value="Unassembled WGS sequence"/>
</dbReference>
<evidence type="ECO:0000313" key="2">
    <source>
        <dbReference type="EMBL" id="KZP21878.1"/>
    </source>
</evidence>
<keyword evidence="3" id="KW-1185">Reference proteome</keyword>
<dbReference type="PANTHER" id="PTHR46564">
    <property type="entry name" value="TRANSPOSASE"/>
    <property type="match status" value="1"/>
</dbReference>
<name>A0A166KGC7_9AGAM</name>
<sequence length="136" mass="15236">EMHIGRSALDNLIRDAGISLKLARKCASERDEVAREDKDDRTIFRRYARAPKGQRATIDADFVRGDRYSIVAAISVDGYVGTRIVSGSLDSAEFFDFIVEDLPHMNPYPQDRSVLILDNCSIHKSEALREVVEGHG</sequence>
<accession>A0A166KGC7</accession>
<organism evidence="2 3">
    <name type="scientific">Athelia psychrophila</name>
    <dbReference type="NCBI Taxonomy" id="1759441"/>
    <lineage>
        <taxon>Eukaryota</taxon>
        <taxon>Fungi</taxon>
        <taxon>Dikarya</taxon>
        <taxon>Basidiomycota</taxon>
        <taxon>Agaricomycotina</taxon>
        <taxon>Agaricomycetes</taxon>
        <taxon>Agaricomycetidae</taxon>
        <taxon>Atheliales</taxon>
        <taxon>Atheliaceae</taxon>
        <taxon>Athelia</taxon>
    </lineage>
</organism>
<dbReference type="Pfam" id="PF13358">
    <property type="entry name" value="DDE_3"/>
    <property type="match status" value="1"/>
</dbReference>
<feature type="domain" description="Tc1-like transposase DDE" evidence="1">
    <location>
        <begin position="41"/>
        <end position="134"/>
    </location>
</feature>
<evidence type="ECO:0000313" key="3">
    <source>
        <dbReference type="Proteomes" id="UP000076532"/>
    </source>
</evidence>
<reference evidence="2 3" key="1">
    <citation type="journal article" date="2016" name="Mol. Biol. Evol.">
        <title>Comparative Genomics of Early-Diverging Mushroom-Forming Fungi Provides Insights into the Origins of Lignocellulose Decay Capabilities.</title>
        <authorList>
            <person name="Nagy L.G."/>
            <person name="Riley R."/>
            <person name="Tritt A."/>
            <person name="Adam C."/>
            <person name="Daum C."/>
            <person name="Floudas D."/>
            <person name="Sun H."/>
            <person name="Yadav J.S."/>
            <person name="Pangilinan J."/>
            <person name="Larsson K.H."/>
            <person name="Matsuura K."/>
            <person name="Barry K."/>
            <person name="Labutti K."/>
            <person name="Kuo R."/>
            <person name="Ohm R.A."/>
            <person name="Bhattacharya S.S."/>
            <person name="Shirouzu T."/>
            <person name="Yoshinaga Y."/>
            <person name="Martin F.M."/>
            <person name="Grigoriev I.V."/>
            <person name="Hibbett D.S."/>
        </authorList>
    </citation>
    <scope>NUCLEOTIDE SEQUENCE [LARGE SCALE GENOMIC DNA]</scope>
    <source>
        <strain evidence="2 3">CBS 109695</strain>
    </source>
</reference>
<proteinExistence type="predicted"/>
<dbReference type="EMBL" id="KV417544">
    <property type="protein sequence ID" value="KZP21878.1"/>
    <property type="molecule type" value="Genomic_DNA"/>
</dbReference>
<dbReference type="GO" id="GO:0003676">
    <property type="term" value="F:nucleic acid binding"/>
    <property type="evidence" value="ECO:0007669"/>
    <property type="project" value="InterPro"/>
</dbReference>
<feature type="non-terminal residue" evidence="2">
    <location>
        <position position="1"/>
    </location>
</feature>
<gene>
    <name evidence="2" type="ORF">FIBSPDRAFT_687136</name>
</gene>